<name>B3EA70_TRIL1</name>
<dbReference type="Pfam" id="PF04480">
    <property type="entry name" value="DUF559"/>
    <property type="match status" value="1"/>
</dbReference>
<evidence type="ECO:0000313" key="3">
    <source>
        <dbReference type="Proteomes" id="UP000002420"/>
    </source>
</evidence>
<dbReference type="InterPro" id="IPR047216">
    <property type="entry name" value="Endonuclease_DUF559_bact"/>
</dbReference>
<accession>B3EA70</accession>
<feature type="domain" description="DUF559" evidence="1">
    <location>
        <begin position="10"/>
        <end position="116"/>
    </location>
</feature>
<dbReference type="STRING" id="398767.Glov_0164"/>
<dbReference type="PANTHER" id="PTHR38590">
    <property type="entry name" value="BLL0828 PROTEIN"/>
    <property type="match status" value="1"/>
</dbReference>
<dbReference type="PANTHER" id="PTHR38590:SF1">
    <property type="entry name" value="BLL0828 PROTEIN"/>
    <property type="match status" value="1"/>
</dbReference>
<dbReference type="InterPro" id="IPR007569">
    <property type="entry name" value="DUF559"/>
</dbReference>
<proteinExistence type="predicted"/>
<dbReference type="HOGENOM" id="CLU_107928_1_0_7"/>
<dbReference type="EMBL" id="CP001089">
    <property type="protein sequence ID" value="ACD93898.1"/>
    <property type="molecule type" value="Genomic_DNA"/>
</dbReference>
<protein>
    <recommendedName>
        <fullName evidence="1">DUF559 domain-containing protein</fullName>
    </recommendedName>
</protein>
<dbReference type="InterPro" id="IPR011335">
    <property type="entry name" value="Restrct_endonuc-II-like"/>
</dbReference>
<gene>
    <name evidence="2" type="ordered locus">Glov_0164</name>
</gene>
<dbReference type="CDD" id="cd01038">
    <property type="entry name" value="Endonuclease_DUF559"/>
    <property type="match status" value="1"/>
</dbReference>
<dbReference type="Proteomes" id="UP000002420">
    <property type="component" value="Chromosome"/>
</dbReference>
<evidence type="ECO:0000259" key="1">
    <source>
        <dbReference type="Pfam" id="PF04480"/>
    </source>
</evidence>
<dbReference type="Gene3D" id="3.40.960.10">
    <property type="entry name" value="VSR Endonuclease"/>
    <property type="match status" value="1"/>
</dbReference>
<dbReference type="KEGG" id="glo:Glov_0164"/>
<organism evidence="2 3">
    <name type="scientific">Trichlorobacter lovleyi (strain ATCC BAA-1151 / DSM 17278 / SZ)</name>
    <name type="common">Geobacter lovleyi</name>
    <dbReference type="NCBI Taxonomy" id="398767"/>
    <lineage>
        <taxon>Bacteria</taxon>
        <taxon>Pseudomonadati</taxon>
        <taxon>Thermodesulfobacteriota</taxon>
        <taxon>Desulfuromonadia</taxon>
        <taxon>Geobacterales</taxon>
        <taxon>Geobacteraceae</taxon>
        <taxon>Trichlorobacter</taxon>
    </lineage>
</organism>
<dbReference type="AlphaFoldDB" id="B3EA70"/>
<dbReference type="eggNOG" id="COG2852">
    <property type="taxonomic scope" value="Bacteria"/>
</dbReference>
<evidence type="ECO:0000313" key="2">
    <source>
        <dbReference type="EMBL" id="ACD93898.1"/>
    </source>
</evidence>
<reference evidence="2 3" key="1">
    <citation type="submission" date="2008-05" db="EMBL/GenBank/DDBJ databases">
        <title>Complete sequence of chromosome of Geobacter lovleyi SZ.</title>
        <authorList>
            <consortium name="US DOE Joint Genome Institute"/>
            <person name="Lucas S."/>
            <person name="Copeland A."/>
            <person name="Lapidus A."/>
            <person name="Glavina del Rio T."/>
            <person name="Dalin E."/>
            <person name="Tice H."/>
            <person name="Bruce D."/>
            <person name="Goodwin L."/>
            <person name="Pitluck S."/>
            <person name="Chertkov O."/>
            <person name="Meincke L."/>
            <person name="Brettin T."/>
            <person name="Detter J.C."/>
            <person name="Han C."/>
            <person name="Tapia R."/>
            <person name="Kuske C.R."/>
            <person name="Schmutz J."/>
            <person name="Larimer F."/>
            <person name="Land M."/>
            <person name="Hauser L."/>
            <person name="Kyrpides N."/>
            <person name="Mikhailova N."/>
            <person name="Sung Y."/>
            <person name="Fletcher K.E."/>
            <person name="Ritalahti K.M."/>
            <person name="Loeffler F.E."/>
            <person name="Richardson P."/>
        </authorList>
    </citation>
    <scope>NUCLEOTIDE SEQUENCE [LARGE SCALE GENOMIC DNA]</scope>
    <source>
        <strain evidence="3">ATCC BAA-1151 / DSM 17278 / SZ</strain>
    </source>
</reference>
<dbReference type="SUPFAM" id="SSF52980">
    <property type="entry name" value="Restriction endonuclease-like"/>
    <property type="match status" value="1"/>
</dbReference>
<sequence>MGFLQYKTTLTSLARNNRKNPTVAEQKMWQELLRNKQFFNYKFTRQKPIGGYIVDFYCSDLQLVIEIDGDSHAEAVEYDAERTRKLEAYGLTVVRYTNHEIMHNLEGVYDDLRRRIKHA</sequence>
<keyword evidence="3" id="KW-1185">Reference proteome</keyword>